<evidence type="ECO:0000256" key="5">
    <source>
        <dbReference type="ARBA" id="ARBA00022692"/>
    </source>
</evidence>
<dbReference type="SUPFAM" id="SSF81336">
    <property type="entry name" value="F1F0 ATP synthase subunit A"/>
    <property type="match status" value="1"/>
</dbReference>
<name>A0A369A3M3_9FLAO</name>
<evidence type="ECO:0000256" key="8">
    <source>
        <dbReference type="ARBA" id="ARBA00023065"/>
    </source>
</evidence>
<dbReference type="GO" id="GO:0046933">
    <property type="term" value="F:proton-transporting ATP synthase activity, rotational mechanism"/>
    <property type="evidence" value="ECO:0007669"/>
    <property type="project" value="UniProtKB-UniRule"/>
</dbReference>
<dbReference type="Gene3D" id="1.20.120.220">
    <property type="entry name" value="ATP synthase, F0 complex, subunit A"/>
    <property type="match status" value="1"/>
</dbReference>
<feature type="signal peptide" evidence="13">
    <location>
        <begin position="1"/>
        <end position="31"/>
    </location>
</feature>
<dbReference type="GO" id="GO:0005886">
    <property type="term" value="C:plasma membrane"/>
    <property type="evidence" value="ECO:0007669"/>
    <property type="project" value="UniProtKB-SubCell"/>
</dbReference>
<evidence type="ECO:0000256" key="12">
    <source>
        <dbReference type="RuleBase" id="RU000483"/>
    </source>
</evidence>
<evidence type="ECO:0000256" key="2">
    <source>
        <dbReference type="ARBA" id="ARBA00006810"/>
    </source>
</evidence>
<comment type="similarity">
    <text evidence="2 11 12">Belongs to the ATPase A chain family.</text>
</comment>
<keyword evidence="9 11" id="KW-0472">Membrane</keyword>
<feature type="transmembrane region" description="Helical" evidence="11">
    <location>
        <begin position="158"/>
        <end position="177"/>
    </location>
</feature>
<dbReference type="InterPro" id="IPR035908">
    <property type="entry name" value="F0_ATP_A_sf"/>
</dbReference>
<proteinExistence type="inferred from homology"/>
<dbReference type="GO" id="GO:0045259">
    <property type="term" value="C:proton-transporting ATP synthase complex"/>
    <property type="evidence" value="ECO:0007669"/>
    <property type="project" value="UniProtKB-KW"/>
</dbReference>
<dbReference type="CDD" id="cd00310">
    <property type="entry name" value="ATP-synt_Fo_a_6"/>
    <property type="match status" value="1"/>
</dbReference>
<keyword evidence="4 11" id="KW-0138">CF(0)</keyword>
<comment type="caution">
    <text evidence="14">The sequence shown here is derived from an EMBL/GenBank/DDBJ whole genome shotgun (WGS) entry which is preliminary data.</text>
</comment>
<gene>
    <name evidence="11" type="primary">atpB</name>
    <name evidence="14" type="ORF">DES35_102377</name>
</gene>
<dbReference type="Pfam" id="PF00119">
    <property type="entry name" value="ATP-synt_A"/>
    <property type="match status" value="1"/>
</dbReference>
<keyword evidence="15" id="KW-1185">Reference proteome</keyword>
<evidence type="ECO:0000256" key="10">
    <source>
        <dbReference type="ARBA" id="ARBA00023310"/>
    </source>
</evidence>
<keyword evidence="5 11" id="KW-0812">Transmembrane</keyword>
<dbReference type="PRINTS" id="PR00123">
    <property type="entry name" value="ATPASEA"/>
</dbReference>
<feature type="transmembrane region" description="Helical" evidence="11">
    <location>
        <begin position="246"/>
        <end position="267"/>
    </location>
</feature>
<comment type="function">
    <text evidence="11 12">Key component of the proton channel; it plays a direct role in the translocation of protons across the membrane.</text>
</comment>
<feature type="chain" id="PRO_5017084932" description="ATP synthase subunit a" evidence="13">
    <location>
        <begin position="32"/>
        <end position="382"/>
    </location>
</feature>
<dbReference type="InterPro" id="IPR000568">
    <property type="entry name" value="ATP_synth_F0_asu"/>
</dbReference>
<feature type="transmembrane region" description="Helical" evidence="11">
    <location>
        <begin position="356"/>
        <end position="374"/>
    </location>
</feature>
<dbReference type="InterPro" id="IPR045083">
    <property type="entry name" value="ATP_synth_F0_asu_bact/mt"/>
</dbReference>
<keyword evidence="3 11" id="KW-0813">Transport</keyword>
<protein>
    <recommendedName>
        <fullName evidence="11 12">ATP synthase subunit a</fullName>
    </recommendedName>
    <alternativeName>
        <fullName evidence="11">ATP synthase F0 sector subunit a</fullName>
    </alternativeName>
    <alternativeName>
        <fullName evidence="11">F-ATPase subunit 6</fullName>
    </alternativeName>
</protein>
<evidence type="ECO:0000256" key="7">
    <source>
        <dbReference type="ARBA" id="ARBA00022989"/>
    </source>
</evidence>
<sequence length="382" mass="43030">MKIARKPGKLLILFSLLLAAPFTVRSFYSSANSLDTTDPHITQNTEEQEENINDLIMHHIADSHDFHILDWKDHSISIPLPVILYTKEGLVTFMSNAFHHDDHGRVVVEKGSQRFVKYHEKIYYASEKADSHGSFVNKGDDGAILNDKPIDISITKNVFSLFLTALLVVFIAFKSASNYKTNSRAPKGFASFIEPILVFIRDEIALQNIGEKYYERFVPYLITLFFFIWIANMLGLMPVFPGGANLSGNIAFTMSLALLTLILMIFNASGDFWKHTFWMPGVPVPMKLLLAPIELIGIFTKPFALMIRLFANMTAGHIVILSLIGLIFIFKSVAVAPASILLTLFIYLIKVFISLLQAYIFTLLSALFIGQTMATHEHDDHH</sequence>
<keyword evidence="10 11" id="KW-0066">ATP synthesis</keyword>
<evidence type="ECO:0000256" key="11">
    <source>
        <dbReference type="HAMAP-Rule" id="MF_01393"/>
    </source>
</evidence>
<dbReference type="AlphaFoldDB" id="A0A369A3M3"/>
<dbReference type="HAMAP" id="MF_01393">
    <property type="entry name" value="ATP_synth_a_bact"/>
    <property type="match status" value="1"/>
</dbReference>
<evidence type="ECO:0000256" key="6">
    <source>
        <dbReference type="ARBA" id="ARBA00022781"/>
    </source>
</evidence>
<dbReference type="NCBIfam" id="TIGR01131">
    <property type="entry name" value="ATP_synt_6_or_A"/>
    <property type="match status" value="1"/>
</dbReference>
<dbReference type="Proteomes" id="UP000253517">
    <property type="component" value="Unassembled WGS sequence"/>
</dbReference>
<accession>A0A369A3M3</accession>
<keyword evidence="6 11" id="KW-0375">Hydrogen ion transport</keyword>
<organism evidence="14 15">
    <name type="scientific">Schleiferia thermophila</name>
    <dbReference type="NCBI Taxonomy" id="884107"/>
    <lineage>
        <taxon>Bacteria</taxon>
        <taxon>Pseudomonadati</taxon>
        <taxon>Bacteroidota</taxon>
        <taxon>Flavobacteriia</taxon>
        <taxon>Flavobacteriales</taxon>
        <taxon>Schleiferiaceae</taxon>
        <taxon>Schleiferia</taxon>
    </lineage>
</organism>
<dbReference type="PANTHER" id="PTHR11410:SF0">
    <property type="entry name" value="ATP SYNTHASE SUBUNIT A"/>
    <property type="match status" value="1"/>
</dbReference>
<dbReference type="PANTHER" id="PTHR11410">
    <property type="entry name" value="ATP SYNTHASE SUBUNIT A"/>
    <property type="match status" value="1"/>
</dbReference>
<evidence type="ECO:0000256" key="1">
    <source>
        <dbReference type="ARBA" id="ARBA00004141"/>
    </source>
</evidence>
<keyword evidence="7 11" id="KW-1133">Transmembrane helix</keyword>
<evidence type="ECO:0000313" key="15">
    <source>
        <dbReference type="Proteomes" id="UP000253517"/>
    </source>
</evidence>
<evidence type="ECO:0000256" key="3">
    <source>
        <dbReference type="ARBA" id="ARBA00022448"/>
    </source>
</evidence>
<evidence type="ECO:0000256" key="13">
    <source>
        <dbReference type="SAM" id="SignalP"/>
    </source>
</evidence>
<dbReference type="RefSeq" id="WP_114366202.1">
    <property type="nucleotide sequence ID" value="NZ_BHZF01000002.1"/>
</dbReference>
<keyword evidence="11" id="KW-1003">Cell membrane</keyword>
<comment type="subcellular location">
    <subcellularLocation>
        <location evidence="11 12">Cell membrane</location>
        <topology evidence="11 12">Multi-pass membrane protein</topology>
    </subcellularLocation>
    <subcellularLocation>
        <location evidence="1">Membrane</location>
        <topology evidence="1">Multi-pass membrane protein</topology>
    </subcellularLocation>
</comment>
<feature type="transmembrane region" description="Helical" evidence="11">
    <location>
        <begin position="317"/>
        <end position="349"/>
    </location>
</feature>
<dbReference type="EMBL" id="QPJS01000002">
    <property type="protein sequence ID" value="RCX03920.1"/>
    <property type="molecule type" value="Genomic_DNA"/>
</dbReference>
<keyword evidence="13" id="KW-0732">Signal</keyword>
<evidence type="ECO:0000313" key="14">
    <source>
        <dbReference type="EMBL" id="RCX03920.1"/>
    </source>
</evidence>
<keyword evidence="8 11" id="KW-0406">Ion transport</keyword>
<evidence type="ECO:0000256" key="4">
    <source>
        <dbReference type="ARBA" id="ARBA00022547"/>
    </source>
</evidence>
<reference evidence="14 15" key="1">
    <citation type="submission" date="2018-07" db="EMBL/GenBank/DDBJ databases">
        <title>Genomic Encyclopedia of Type Strains, Phase IV (KMG-IV): sequencing the most valuable type-strain genomes for metagenomic binning, comparative biology and taxonomic classification.</title>
        <authorList>
            <person name="Goeker M."/>
        </authorList>
    </citation>
    <scope>NUCLEOTIDE SEQUENCE [LARGE SCALE GENOMIC DNA]</scope>
    <source>
        <strain evidence="14 15">DSM 21410</strain>
    </source>
</reference>
<evidence type="ECO:0000256" key="9">
    <source>
        <dbReference type="ARBA" id="ARBA00023136"/>
    </source>
</evidence>
<feature type="transmembrane region" description="Helical" evidence="11">
    <location>
        <begin position="217"/>
        <end position="240"/>
    </location>
</feature>